<dbReference type="InterPro" id="IPR011250">
    <property type="entry name" value="OMP/PagP_B-barrel"/>
</dbReference>
<reference evidence="1 2" key="1">
    <citation type="submission" date="2017-08" db="EMBL/GenBank/DDBJ databases">
        <title>The complete genome sequence of Maribacter sp. B1, isolated from deep-sea sediment.</title>
        <authorList>
            <person name="Wu Y.-H."/>
            <person name="Cheng H."/>
            <person name="Xu X.-W."/>
        </authorList>
    </citation>
    <scope>NUCLEOTIDE SEQUENCE [LARGE SCALE GENOMIC DNA]</scope>
    <source>
        <strain evidence="1 2">B1</strain>
    </source>
</reference>
<name>A0A223V507_9FLAO</name>
<evidence type="ECO:0000313" key="1">
    <source>
        <dbReference type="EMBL" id="ASV30098.1"/>
    </source>
</evidence>
<dbReference type="RefSeq" id="WP_094996719.1">
    <property type="nucleotide sequence ID" value="NZ_BMJL01000006.1"/>
</dbReference>
<keyword evidence="2" id="KW-1185">Reference proteome</keyword>
<accession>A0A223V507</accession>
<dbReference type="KEGG" id="marb:CJ263_07590"/>
<dbReference type="AlphaFoldDB" id="A0A223V507"/>
<dbReference type="SUPFAM" id="SSF56925">
    <property type="entry name" value="OMPA-like"/>
    <property type="match status" value="1"/>
</dbReference>
<sequence length="205" mass="23118">MKQFFITSAFVFISLFSFAQDQKWSVEANYPLNLTSGLGMGETNGVIDLGVKYRFLYIGPVQIGAGLNTSFLKNFDSFTYGSGSGDQEFIYKNKHFLLQPKMFGEITIPGMTNLKSQLAIGYTVLIDDIYYKDGNVINADTSETDGGLNLNLGLSYDITRRFFVQIQYDYIRLNRKGTSIYNGQSYPYDFNENVSLLKAGVGFRF</sequence>
<evidence type="ECO:0000313" key="2">
    <source>
        <dbReference type="Proteomes" id="UP000215244"/>
    </source>
</evidence>
<dbReference type="Gene3D" id="2.40.160.20">
    <property type="match status" value="1"/>
</dbReference>
<evidence type="ECO:0008006" key="3">
    <source>
        <dbReference type="Google" id="ProtNLM"/>
    </source>
</evidence>
<organism evidence="1 2">
    <name type="scientific">Maribacter cobaltidurans</name>
    <dbReference type="NCBI Taxonomy" id="1178778"/>
    <lineage>
        <taxon>Bacteria</taxon>
        <taxon>Pseudomonadati</taxon>
        <taxon>Bacteroidota</taxon>
        <taxon>Flavobacteriia</taxon>
        <taxon>Flavobacteriales</taxon>
        <taxon>Flavobacteriaceae</taxon>
        <taxon>Maribacter</taxon>
    </lineage>
</organism>
<dbReference type="EMBL" id="CP022957">
    <property type="protein sequence ID" value="ASV30098.1"/>
    <property type="molecule type" value="Genomic_DNA"/>
</dbReference>
<proteinExistence type="predicted"/>
<dbReference type="Proteomes" id="UP000215244">
    <property type="component" value="Chromosome"/>
</dbReference>
<gene>
    <name evidence="1" type="ORF">CJ263_07590</name>
</gene>
<protein>
    <recommendedName>
        <fullName evidence="3">Outer membrane protein beta-barrel domain-containing protein</fullName>
    </recommendedName>
</protein>
<dbReference type="OrthoDB" id="1438113at2"/>